<feature type="transmembrane region" description="Helical" evidence="1">
    <location>
        <begin position="132"/>
        <end position="151"/>
    </location>
</feature>
<proteinExistence type="predicted"/>
<keyword evidence="1" id="KW-0472">Membrane</keyword>
<dbReference type="AlphaFoldDB" id="A0A9P4HVA8"/>
<feature type="transmembrane region" description="Helical" evidence="1">
    <location>
        <begin position="87"/>
        <end position="107"/>
    </location>
</feature>
<keyword evidence="1" id="KW-1133">Transmembrane helix</keyword>
<organism evidence="2 3">
    <name type="scientific">Saccharata proteae CBS 121410</name>
    <dbReference type="NCBI Taxonomy" id="1314787"/>
    <lineage>
        <taxon>Eukaryota</taxon>
        <taxon>Fungi</taxon>
        <taxon>Dikarya</taxon>
        <taxon>Ascomycota</taxon>
        <taxon>Pezizomycotina</taxon>
        <taxon>Dothideomycetes</taxon>
        <taxon>Dothideomycetes incertae sedis</taxon>
        <taxon>Botryosphaeriales</taxon>
        <taxon>Saccharataceae</taxon>
        <taxon>Saccharata</taxon>
    </lineage>
</organism>
<feature type="transmembrane region" description="Helical" evidence="1">
    <location>
        <begin position="58"/>
        <end position="80"/>
    </location>
</feature>
<reference evidence="2" key="1">
    <citation type="journal article" date="2020" name="Stud. Mycol.">
        <title>101 Dothideomycetes genomes: a test case for predicting lifestyles and emergence of pathogens.</title>
        <authorList>
            <person name="Haridas S."/>
            <person name="Albert R."/>
            <person name="Binder M."/>
            <person name="Bloem J."/>
            <person name="Labutti K."/>
            <person name="Salamov A."/>
            <person name="Andreopoulos B."/>
            <person name="Baker S."/>
            <person name="Barry K."/>
            <person name="Bills G."/>
            <person name="Bluhm B."/>
            <person name="Cannon C."/>
            <person name="Castanera R."/>
            <person name="Culley D."/>
            <person name="Daum C."/>
            <person name="Ezra D."/>
            <person name="Gonzalez J."/>
            <person name="Henrissat B."/>
            <person name="Kuo A."/>
            <person name="Liang C."/>
            <person name="Lipzen A."/>
            <person name="Lutzoni F."/>
            <person name="Magnuson J."/>
            <person name="Mondo S."/>
            <person name="Nolan M."/>
            <person name="Ohm R."/>
            <person name="Pangilinan J."/>
            <person name="Park H.-J."/>
            <person name="Ramirez L."/>
            <person name="Alfaro M."/>
            <person name="Sun H."/>
            <person name="Tritt A."/>
            <person name="Yoshinaga Y."/>
            <person name="Zwiers L.-H."/>
            <person name="Turgeon B."/>
            <person name="Goodwin S."/>
            <person name="Spatafora J."/>
            <person name="Crous P."/>
            <person name="Grigoriev I."/>
        </authorList>
    </citation>
    <scope>NUCLEOTIDE SEQUENCE</scope>
    <source>
        <strain evidence="2">CBS 121410</strain>
    </source>
</reference>
<name>A0A9P4HVA8_9PEZI</name>
<protein>
    <recommendedName>
        <fullName evidence="4">G-protein coupled receptors family 2 profile 2 domain-containing protein</fullName>
    </recommendedName>
</protein>
<dbReference type="Proteomes" id="UP000799776">
    <property type="component" value="Unassembled WGS sequence"/>
</dbReference>
<evidence type="ECO:0008006" key="4">
    <source>
        <dbReference type="Google" id="ProtNLM"/>
    </source>
</evidence>
<dbReference type="PANTHER" id="PTHR42058:SF1">
    <property type="entry name" value="G-PROTEIN COUPLED RECEPTORS FAMILY 2 PROFILE 2 DOMAIN-CONTAINING PROTEIN"/>
    <property type="match status" value="1"/>
</dbReference>
<keyword evidence="1" id="KW-0812">Transmembrane</keyword>
<dbReference type="OrthoDB" id="26203at2759"/>
<feature type="transmembrane region" description="Helical" evidence="1">
    <location>
        <begin position="285"/>
        <end position="306"/>
    </location>
</feature>
<dbReference type="EMBL" id="ML978723">
    <property type="protein sequence ID" value="KAF2086588.1"/>
    <property type="molecule type" value="Genomic_DNA"/>
</dbReference>
<sequence length="392" mass="43129">MSLAACPAPFLLETDYPKNGGYLPGRFCQELSASLSCCLPCPAQQWVYSDLFIERLSFVSDIATASAACCGFMLLSFVVLPPRASRVHYLTVGLVMAVLFVAVAFAIPLTTHPSQCWDAITPNDQSSDGSCAWTGALLSLGALGIAMWTFLRTLWLNLVVCWDYVPGRVYSVLSTVLGVVIPIALMVALLLVTGVSYALGQSCTPNHPHSVETFWAWFVALAGSSFLIQMGTSAYCVWIYRGGASYGAHSTPGTTMNSVTGSANQKVQSEQKMWRRARRMLLMQWRTILLTVLVTVEGLYFMIVFWTHDLAYNGVQDRLADNVDAQKWAACLVLTAGNSSQCLHYTESWLGSSNSLLSCFILAALIGIQTMFLTLRWSIFTAWWDLLTKPFH</sequence>
<accession>A0A9P4HVA8</accession>
<feature type="transmembrane region" description="Helical" evidence="1">
    <location>
        <begin position="355"/>
        <end position="375"/>
    </location>
</feature>
<dbReference type="Gene3D" id="1.20.1070.10">
    <property type="entry name" value="Rhodopsin 7-helix transmembrane proteins"/>
    <property type="match status" value="1"/>
</dbReference>
<feature type="non-terminal residue" evidence="2">
    <location>
        <position position="392"/>
    </location>
</feature>
<comment type="caution">
    <text evidence="2">The sequence shown here is derived from an EMBL/GenBank/DDBJ whole genome shotgun (WGS) entry which is preliminary data.</text>
</comment>
<evidence type="ECO:0000256" key="1">
    <source>
        <dbReference type="SAM" id="Phobius"/>
    </source>
</evidence>
<feature type="transmembrane region" description="Helical" evidence="1">
    <location>
        <begin position="172"/>
        <end position="194"/>
    </location>
</feature>
<gene>
    <name evidence="2" type="ORF">K490DRAFT_43802</name>
</gene>
<feature type="transmembrane region" description="Helical" evidence="1">
    <location>
        <begin position="214"/>
        <end position="240"/>
    </location>
</feature>
<keyword evidence="3" id="KW-1185">Reference proteome</keyword>
<dbReference type="InterPro" id="IPR053247">
    <property type="entry name" value="GPCR_GPR1/git3-like"/>
</dbReference>
<evidence type="ECO:0000313" key="3">
    <source>
        <dbReference type="Proteomes" id="UP000799776"/>
    </source>
</evidence>
<evidence type="ECO:0000313" key="2">
    <source>
        <dbReference type="EMBL" id="KAF2086588.1"/>
    </source>
</evidence>
<dbReference type="PANTHER" id="PTHR42058">
    <property type="entry name" value="G_PROTEIN_RECEP_F2_4 DOMAIN-CONTAINING PROTEIN"/>
    <property type="match status" value="1"/>
</dbReference>